<name>Q1IHR2_KORVE</name>
<dbReference type="Proteomes" id="UP000002432">
    <property type="component" value="Chromosome"/>
</dbReference>
<dbReference type="OrthoDB" id="3697516at2"/>
<keyword evidence="1" id="KW-0472">Membrane</keyword>
<organism evidence="2 3">
    <name type="scientific">Koribacter versatilis (strain Ellin345)</name>
    <dbReference type="NCBI Taxonomy" id="204669"/>
    <lineage>
        <taxon>Bacteria</taxon>
        <taxon>Pseudomonadati</taxon>
        <taxon>Acidobacteriota</taxon>
        <taxon>Terriglobia</taxon>
        <taxon>Terriglobales</taxon>
        <taxon>Candidatus Korobacteraceae</taxon>
        <taxon>Candidatus Korobacter</taxon>
    </lineage>
</organism>
<gene>
    <name evidence="2" type="ordered locus">Acid345_4588</name>
</gene>
<dbReference type="STRING" id="204669.Acid345_4588"/>
<reference evidence="2 3" key="1">
    <citation type="journal article" date="2009" name="Appl. Environ. Microbiol.">
        <title>Three genomes from the phylum Acidobacteria provide insight into the lifestyles of these microorganisms in soils.</title>
        <authorList>
            <person name="Ward N.L."/>
            <person name="Challacombe J.F."/>
            <person name="Janssen P.H."/>
            <person name="Henrissat B."/>
            <person name="Coutinho P.M."/>
            <person name="Wu M."/>
            <person name="Xie G."/>
            <person name="Haft D.H."/>
            <person name="Sait M."/>
            <person name="Badger J."/>
            <person name="Barabote R.D."/>
            <person name="Bradley B."/>
            <person name="Brettin T.S."/>
            <person name="Brinkac L.M."/>
            <person name="Bruce D."/>
            <person name="Creasy T."/>
            <person name="Daugherty S.C."/>
            <person name="Davidsen T.M."/>
            <person name="DeBoy R.T."/>
            <person name="Detter J.C."/>
            <person name="Dodson R.J."/>
            <person name="Durkin A.S."/>
            <person name="Ganapathy A."/>
            <person name="Gwinn-Giglio M."/>
            <person name="Han C.S."/>
            <person name="Khouri H."/>
            <person name="Kiss H."/>
            <person name="Kothari S.P."/>
            <person name="Madupu R."/>
            <person name="Nelson K.E."/>
            <person name="Nelson W.C."/>
            <person name="Paulsen I."/>
            <person name="Penn K."/>
            <person name="Ren Q."/>
            <person name="Rosovitz M.J."/>
            <person name="Selengut J.D."/>
            <person name="Shrivastava S."/>
            <person name="Sullivan S.A."/>
            <person name="Tapia R."/>
            <person name="Thompson L.S."/>
            <person name="Watkins K.L."/>
            <person name="Yang Q."/>
            <person name="Yu C."/>
            <person name="Zafar N."/>
            <person name="Zhou L."/>
            <person name="Kuske C.R."/>
        </authorList>
    </citation>
    <scope>NUCLEOTIDE SEQUENCE [LARGE SCALE GENOMIC DNA]</scope>
    <source>
        <strain evidence="2 3">Ellin345</strain>
    </source>
</reference>
<proteinExistence type="predicted"/>
<dbReference type="EnsemblBacteria" id="ABF43588">
    <property type="protein sequence ID" value="ABF43588"/>
    <property type="gene ID" value="Acid345_4588"/>
</dbReference>
<evidence type="ECO:0000313" key="3">
    <source>
        <dbReference type="Proteomes" id="UP000002432"/>
    </source>
</evidence>
<keyword evidence="3" id="KW-1185">Reference proteome</keyword>
<accession>Q1IHR2</accession>
<feature type="transmembrane region" description="Helical" evidence="1">
    <location>
        <begin position="41"/>
        <end position="61"/>
    </location>
</feature>
<evidence type="ECO:0000313" key="2">
    <source>
        <dbReference type="EMBL" id="ABF43588.1"/>
    </source>
</evidence>
<dbReference type="KEGG" id="aba:Acid345_4588"/>
<dbReference type="EMBL" id="CP000360">
    <property type="protein sequence ID" value="ABF43588.1"/>
    <property type="molecule type" value="Genomic_DNA"/>
</dbReference>
<keyword evidence="1" id="KW-0812">Transmembrane</keyword>
<protein>
    <submittedName>
        <fullName evidence="2">Uncharacterized protein</fullName>
    </submittedName>
</protein>
<keyword evidence="1" id="KW-1133">Transmembrane helix</keyword>
<dbReference type="HOGENOM" id="CLU_1956720_0_0_0"/>
<feature type="transmembrane region" description="Helical" evidence="1">
    <location>
        <begin position="93"/>
        <end position="112"/>
    </location>
</feature>
<dbReference type="AlphaFoldDB" id="Q1IHR2"/>
<sequence length="128" mass="13840">MKLIESYRGVLVTNLLLMLAQAAFAGRLIDGDARSLFLHGLTAKLLVLLGVVQLTVAILLGKKGIAPRSFTFANAGFLVGEIFTFGAGELHILVLHVPLAIMLFGGVVRQMFWIRRIAERPAALEAAK</sequence>
<feature type="transmembrane region" description="Helical" evidence="1">
    <location>
        <begin position="70"/>
        <end position="87"/>
    </location>
</feature>
<evidence type="ECO:0000256" key="1">
    <source>
        <dbReference type="SAM" id="Phobius"/>
    </source>
</evidence>
<dbReference type="RefSeq" id="WP_011525385.1">
    <property type="nucleotide sequence ID" value="NC_008009.1"/>
</dbReference>